<dbReference type="EMBL" id="BAAAZR010000031">
    <property type="protein sequence ID" value="GAA3832338.1"/>
    <property type="molecule type" value="Genomic_DNA"/>
</dbReference>
<gene>
    <name evidence="1" type="ORF">GCM10022226_61960</name>
</gene>
<name>A0ABP7J1J8_9ACTN</name>
<evidence type="ECO:0000313" key="1">
    <source>
        <dbReference type="EMBL" id="GAA3832338.1"/>
    </source>
</evidence>
<dbReference type="Proteomes" id="UP001500888">
    <property type="component" value="Unassembled WGS sequence"/>
</dbReference>
<organism evidence="1 2">
    <name type="scientific">Sphaerisporangium flaviroseum</name>
    <dbReference type="NCBI Taxonomy" id="509199"/>
    <lineage>
        <taxon>Bacteria</taxon>
        <taxon>Bacillati</taxon>
        <taxon>Actinomycetota</taxon>
        <taxon>Actinomycetes</taxon>
        <taxon>Streptosporangiales</taxon>
        <taxon>Streptosporangiaceae</taxon>
        <taxon>Sphaerisporangium</taxon>
    </lineage>
</organism>
<reference evidence="2" key="1">
    <citation type="journal article" date="2019" name="Int. J. Syst. Evol. Microbiol.">
        <title>The Global Catalogue of Microorganisms (GCM) 10K type strain sequencing project: providing services to taxonomists for standard genome sequencing and annotation.</title>
        <authorList>
            <consortium name="The Broad Institute Genomics Platform"/>
            <consortium name="The Broad Institute Genome Sequencing Center for Infectious Disease"/>
            <person name="Wu L."/>
            <person name="Ma J."/>
        </authorList>
    </citation>
    <scope>NUCLEOTIDE SEQUENCE [LARGE SCALE GENOMIC DNA]</scope>
    <source>
        <strain evidence="2">JCM 16908</strain>
    </source>
</reference>
<sequence length="53" mass="5645">MPCLAQRVTVLGSTRNMEATSAGVSKGSEVTVCVIGVPFDVESDMWWLVFAAP</sequence>
<comment type="caution">
    <text evidence="1">The sequence shown here is derived from an EMBL/GenBank/DDBJ whole genome shotgun (WGS) entry which is preliminary data.</text>
</comment>
<accession>A0ABP7J1J8</accession>
<keyword evidence="2" id="KW-1185">Reference proteome</keyword>
<evidence type="ECO:0000313" key="2">
    <source>
        <dbReference type="Proteomes" id="UP001500888"/>
    </source>
</evidence>
<protein>
    <submittedName>
        <fullName evidence="1">Uncharacterized protein</fullName>
    </submittedName>
</protein>
<proteinExistence type="predicted"/>